<dbReference type="Gene3D" id="3.40.50.2000">
    <property type="entry name" value="Glycogen Phosphorylase B"/>
    <property type="match status" value="1"/>
</dbReference>
<feature type="non-terminal residue" evidence="11">
    <location>
        <position position="1"/>
    </location>
</feature>
<evidence type="ECO:0000313" key="11">
    <source>
        <dbReference type="EMBL" id="KAK3283271.1"/>
    </source>
</evidence>
<dbReference type="PROSITE" id="PS50005">
    <property type="entry name" value="TPR"/>
    <property type="match status" value="4"/>
</dbReference>
<dbReference type="Pfam" id="PF13424">
    <property type="entry name" value="TPR_12"/>
    <property type="match status" value="1"/>
</dbReference>
<evidence type="ECO:0000256" key="9">
    <source>
        <dbReference type="SAM" id="MobiDB-lite"/>
    </source>
</evidence>
<evidence type="ECO:0000256" key="1">
    <source>
        <dbReference type="ARBA" id="ARBA00004922"/>
    </source>
</evidence>
<evidence type="ECO:0000256" key="2">
    <source>
        <dbReference type="ARBA" id="ARBA00005386"/>
    </source>
</evidence>
<gene>
    <name evidence="11" type="ORF">CYMTET_9015</name>
</gene>
<dbReference type="Gene3D" id="1.25.40.10">
    <property type="entry name" value="Tetratricopeptide repeat domain"/>
    <property type="match status" value="2"/>
</dbReference>
<dbReference type="InterPro" id="IPR019734">
    <property type="entry name" value="TPR_rpt"/>
</dbReference>
<feature type="repeat" description="TPR" evidence="8">
    <location>
        <begin position="143"/>
        <end position="176"/>
    </location>
</feature>
<feature type="domain" description="O-GlcNAc transferase C-terminal" evidence="10">
    <location>
        <begin position="523"/>
        <end position="700"/>
    </location>
</feature>
<comment type="pathway">
    <text evidence="1">Protein modification; protein glycosylation.</text>
</comment>
<feature type="region of interest" description="Disordered" evidence="9">
    <location>
        <begin position="334"/>
        <end position="353"/>
    </location>
</feature>
<dbReference type="AlphaFoldDB" id="A0AAE0GSI7"/>
<dbReference type="EC" id="2.4.1.255" evidence="3"/>
<dbReference type="SUPFAM" id="SSF81901">
    <property type="entry name" value="HCP-like"/>
    <property type="match status" value="1"/>
</dbReference>
<evidence type="ECO:0000313" key="12">
    <source>
        <dbReference type="Proteomes" id="UP001190700"/>
    </source>
</evidence>
<feature type="compositionally biased region" description="Polar residues" evidence="9">
    <location>
        <begin position="772"/>
        <end position="787"/>
    </location>
</feature>
<comment type="similarity">
    <text evidence="2">Belongs to the glycosyltransferase 41 family. O-GlcNAc transferase subfamily.</text>
</comment>
<feature type="repeat" description="TPR" evidence="8">
    <location>
        <begin position="211"/>
        <end position="244"/>
    </location>
</feature>
<name>A0AAE0GSI7_9CHLO</name>
<feature type="region of interest" description="Disordered" evidence="9">
    <location>
        <begin position="717"/>
        <end position="800"/>
    </location>
</feature>
<feature type="repeat" description="TPR" evidence="8">
    <location>
        <begin position="177"/>
        <end position="210"/>
    </location>
</feature>
<dbReference type="SMART" id="SM00028">
    <property type="entry name" value="TPR"/>
    <property type="match status" value="7"/>
</dbReference>
<evidence type="ECO:0000256" key="7">
    <source>
        <dbReference type="ARBA" id="ARBA00022803"/>
    </source>
</evidence>
<dbReference type="Pfam" id="PF13432">
    <property type="entry name" value="TPR_16"/>
    <property type="match status" value="1"/>
</dbReference>
<keyword evidence="4" id="KW-0328">Glycosyltransferase</keyword>
<evidence type="ECO:0000256" key="8">
    <source>
        <dbReference type="PROSITE-ProRule" id="PRU00339"/>
    </source>
</evidence>
<dbReference type="Gene3D" id="3.40.50.11380">
    <property type="match status" value="2"/>
</dbReference>
<evidence type="ECO:0000259" key="10">
    <source>
        <dbReference type="Pfam" id="PF13844"/>
    </source>
</evidence>
<reference evidence="11 12" key="1">
    <citation type="journal article" date="2015" name="Genome Biol. Evol.">
        <title>Comparative Genomics of a Bacterivorous Green Alga Reveals Evolutionary Causalities and Consequences of Phago-Mixotrophic Mode of Nutrition.</title>
        <authorList>
            <person name="Burns J.A."/>
            <person name="Paasch A."/>
            <person name="Narechania A."/>
            <person name="Kim E."/>
        </authorList>
    </citation>
    <scope>NUCLEOTIDE SEQUENCE [LARGE SCALE GENOMIC DNA]</scope>
    <source>
        <strain evidence="11 12">PLY_AMNH</strain>
    </source>
</reference>
<dbReference type="Proteomes" id="UP001190700">
    <property type="component" value="Unassembled WGS sequence"/>
</dbReference>
<dbReference type="Pfam" id="PF13414">
    <property type="entry name" value="TPR_11"/>
    <property type="match status" value="1"/>
</dbReference>
<feature type="compositionally biased region" description="Low complexity" evidence="9">
    <location>
        <begin position="725"/>
        <end position="748"/>
    </location>
</feature>
<dbReference type="Pfam" id="PF13844">
    <property type="entry name" value="Glyco_transf_41"/>
    <property type="match status" value="2"/>
</dbReference>
<dbReference type="PROSITE" id="PS50293">
    <property type="entry name" value="TPR_REGION"/>
    <property type="match status" value="1"/>
</dbReference>
<dbReference type="InterPro" id="IPR029489">
    <property type="entry name" value="OGT/SEC/SPY_C"/>
</dbReference>
<dbReference type="InterPro" id="IPR051939">
    <property type="entry name" value="Glycosyltr_41/O-GlcNAc_trsf"/>
</dbReference>
<protein>
    <recommendedName>
        <fullName evidence="3">protein O-GlcNAc transferase</fullName>
        <ecNumber evidence="3">2.4.1.255</ecNumber>
    </recommendedName>
</protein>
<keyword evidence="7 8" id="KW-0802">TPR repeat</keyword>
<feature type="compositionally biased region" description="Low complexity" evidence="9">
    <location>
        <begin position="339"/>
        <end position="353"/>
    </location>
</feature>
<evidence type="ECO:0000256" key="3">
    <source>
        <dbReference type="ARBA" id="ARBA00011970"/>
    </source>
</evidence>
<dbReference type="GO" id="GO:0097363">
    <property type="term" value="F:protein O-acetylglucosaminyltransferase activity"/>
    <property type="evidence" value="ECO:0007669"/>
    <property type="project" value="UniProtKB-EC"/>
</dbReference>
<dbReference type="SUPFAM" id="SSF53756">
    <property type="entry name" value="UDP-Glycosyltransferase/glycogen phosphorylase"/>
    <property type="match status" value="1"/>
</dbReference>
<proteinExistence type="inferred from homology"/>
<keyword evidence="6" id="KW-0677">Repeat</keyword>
<comment type="caution">
    <text evidence="11">The sequence shown here is derived from an EMBL/GenBank/DDBJ whole genome shotgun (WGS) entry which is preliminary data.</text>
</comment>
<evidence type="ECO:0000256" key="5">
    <source>
        <dbReference type="ARBA" id="ARBA00022679"/>
    </source>
</evidence>
<evidence type="ECO:0000256" key="6">
    <source>
        <dbReference type="ARBA" id="ARBA00022737"/>
    </source>
</evidence>
<accession>A0AAE0GSI7</accession>
<dbReference type="PANTHER" id="PTHR44835">
    <property type="entry name" value="UDP-N-ACETYLGLUCOSAMINE--PEPTIDE N-ACETYLGLUCOSAMINYLTRANSFERASE SPINDLY-RELATED"/>
    <property type="match status" value="1"/>
</dbReference>
<evidence type="ECO:0000256" key="4">
    <source>
        <dbReference type="ARBA" id="ARBA00022676"/>
    </source>
</evidence>
<organism evidence="11 12">
    <name type="scientific">Cymbomonas tetramitiformis</name>
    <dbReference type="NCBI Taxonomy" id="36881"/>
    <lineage>
        <taxon>Eukaryota</taxon>
        <taxon>Viridiplantae</taxon>
        <taxon>Chlorophyta</taxon>
        <taxon>Pyramimonadophyceae</taxon>
        <taxon>Pyramimonadales</taxon>
        <taxon>Pyramimonadaceae</taxon>
        <taxon>Cymbomonas</taxon>
    </lineage>
</organism>
<dbReference type="InterPro" id="IPR011990">
    <property type="entry name" value="TPR-like_helical_dom_sf"/>
</dbReference>
<dbReference type="PANTHER" id="PTHR44835:SF1">
    <property type="entry name" value="PROTEIN O-GLCNAC TRANSFERASE"/>
    <property type="match status" value="1"/>
</dbReference>
<sequence length="800" mass="86724">PAHYNIGMVAFEEGNYEAALEHYRSAASLNHLYAEPHCNIGVVHKLRGELDAAIASYERCLAISPNFTIARNNMAIALTHKGSDLKAQGKKEDAIKCYEQALSYNMQQAEALYNLGLMFGEAGNLTRATFMFELCVYFCPSCAEAFNYLGIIDKENGNFDRAVQHFQTAVRLKPTLHQALNNLGVLYTMQGKAKEALEVLKAAITACPTHPESHNDLGVLLRDVGDIKGALAAYESCLRVCPTSRSASQNQLLALNYLHEGEELMVSEAHAQWGKNFQKMYNVMPPPTPNRDLNRVLRVGYISPDFFTHSVSYFAEALLTHHKSWGRSATDLQGRHAEAPASPQCPCAASSDDAASRRAGMRVTRGIFGGAAPSSPQTVQIVCYSCPQHPDARTKILRERVELKGGLWREVTRMTEEVVAAKVREDGIDILVELTGHTANNRLGVLAQRPAPIQVTWIGYPNSSGLGAVDYRFVDAVVDPVDTRQAHVEELVRLPATGCFLCYTPPVSAGPVAPLPALSSGGVVTFGTFNALAKIQPPVLKLWARVLHAVPGSRLLIKGKPFACSTMQEHFRSQLVALGVHASRIDLLPLEHLTSNHLSKYSLVDISLDPFPYAGTTTTCEAMYMGVPCVTLAGSCHAHNVGKSLMTAMGLTDWIAHSHDEYVAIAQRFATNLPALRELRAGMRERMLNSRLCDHVNYVKGVEDVFRQLWHRWLRDHPPGKSTDGDGSADAKSSGGTEADSNLPSSGSKLGGNGGSGWTPCPWSPSDKEASTTRFSPGEASNSQSSGATGGSPFGGNASS</sequence>
<feature type="domain" description="O-GlcNAc transferase C-terminal" evidence="10">
    <location>
        <begin position="377"/>
        <end position="497"/>
    </location>
</feature>
<keyword evidence="12" id="KW-1185">Reference proteome</keyword>
<keyword evidence="5" id="KW-0808">Transferase</keyword>
<feature type="repeat" description="TPR" evidence="8">
    <location>
        <begin position="34"/>
        <end position="67"/>
    </location>
</feature>
<dbReference type="EMBL" id="LGRX02002931">
    <property type="protein sequence ID" value="KAK3283271.1"/>
    <property type="molecule type" value="Genomic_DNA"/>
</dbReference>